<evidence type="ECO:0000313" key="2">
    <source>
        <dbReference type="Proteomes" id="UP000784294"/>
    </source>
</evidence>
<name>A0A3S5CVD1_9PLAT</name>
<keyword evidence="2" id="KW-1185">Reference proteome</keyword>
<gene>
    <name evidence="1" type="ORF">PXEA_LOCUS35633</name>
</gene>
<evidence type="ECO:0000313" key="1">
    <source>
        <dbReference type="EMBL" id="VEL42193.1"/>
    </source>
</evidence>
<proteinExistence type="predicted"/>
<dbReference type="EMBL" id="CAAALY010273057">
    <property type="protein sequence ID" value="VEL42193.1"/>
    <property type="molecule type" value="Genomic_DNA"/>
</dbReference>
<comment type="caution">
    <text evidence="1">The sequence shown here is derived from an EMBL/GenBank/DDBJ whole genome shotgun (WGS) entry which is preliminary data.</text>
</comment>
<dbReference type="AlphaFoldDB" id="A0A3S5CVD1"/>
<reference evidence="1" key="1">
    <citation type="submission" date="2018-11" db="EMBL/GenBank/DDBJ databases">
        <authorList>
            <consortium name="Pathogen Informatics"/>
        </authorList>
    </citation>
    <scope>NUCLEOTIDE SEQUENCE</scope>
</reference>
<organism evidence="1 2">
    <name type="scientific">Protopolystoma xenopodis</name>
    <dbReference type="NCBI Taxonomy" id="117903"/>
    <lineage>
        <taxon>Eukaryota</taxon>
        <taxon>Metazoa</taxon>
        <taxon>Spiralia</taxon>
        <taxon>Lophotrochozoa</taxon>
        <taxon>Platyhelminthes</taxon>
        <taxon>Monogenea</taxon>
        <taxon>Polyopisthocotylea</taxon>
        <taxon>Polystomatidea</taxon>
        <taxon>Polystomatidae</taxon>
        <taxon>Protopolystoma</taxon>
    </lineage>
</organism>
<dbReference type="Proteomes" id="UP000784294">
    <property type="component" value="Unassembled WGS sequence"/>
</dbReference>
<accession>A0A3S5CVD1</accession>
<protein>
    <submittedName>
        <fullName evidence="1">Uncharacterized protein</fullName>
    </submittedName>
</protein>
<sequence>MKLLNAYHFNLPPSGVNTLSNLTFIQLIWRRNGTLSDEQIAKLVFTVNLQLTISRPPYLVSETINGTSRLRLANLLTSIVDPAYLEGVTRVRVNVNMWPNATR</sequence>